<name>X0TFH7_9ZZZZ</name>
<feature type="region of interest" description="Disordered" evidence="1">
    <location>
        <begin position="28"/>
        <end position="47"/>
    </location>
</feature>
<comment type="caution">
    <text evidence="2">The sequence shown here is derived from an EMBL/GenBank/DDBJ whole genome shotgun (WGS) entry which is preliminary data.</text>
</comment>
<dbReference type="EMBL" id="BARS01018852">
    <property type="protein sequence ID" value="GAF86051.1"/>
    <property type="molecule type" value="Genomic_DNA"/>
</dbReference>
<gene>
    <name evidence="2" type="ORF">S01H1_30621</name>
</gene>
<reference evidence="2" key="1">
    <citation type="journal article" date="2014" name="Front. Microbiol.">
        <title>High frequency of phylogenetically diverse reductive dehalogenase-homologous genes in deep subseafloor sedimentary metagenomes.</title>
        <authorList>
            <person name="Kawai M."/>
            <person name="Futagami T."/>
            <person name="Toyoda A."/>
            <person name="Takaki Y."/>
            <person name="Nishi S."/>
            <person name="Hori S."/>
            <person name="Arai W."/>
            <person name="Tsubouchi T."/>
            <person name="Morono Y."/>
            <person name="Uchiyama I."/>
            <person name="Ito T."/>
            <person name="Fujiyama A."/>
            <person name="Inagaki F."/>
            <person name="Takami H."/>
        </authorList>
    </citation>
    <scope>NUCLEOTIDE SEQUENCE</scope>
    <source>
        <strain evidence="2">Expedition CK06-06</strain>
    </source>
</reference>
<protein>
    <recommendedName>
        <fullName evidence="3">Thioredoxin-like fold domain-containing protein</fullName>
    </recommendedName>
</protein>
<proteinExistence type="predicted"/>
<evidence type="ECO:0000313" key="2">
    <source>
        <dbReference type="EMBL" id="GAF86051.1"/>
    </source>
</evidence>
<sequence length="186" mass="20444">MLAASVAVLDVAGGQGIENGGLARLGRADDGEVHATPPFTPPRVRASSARGQGTIILGVYMTAERALPQLEADRLRDELNRFSGSVRIVTFLSPTCPMCREGQAVVRGIFEKASTTDLRGFVVWLPMLPRDSAETAVTQSQAFQDRRVIQGWDAERRIGDLFAKTLKLTRTAWDVYLLYPPDVTWK</sequence>
<dbReference type="AlphaFoldDB" id="X0TFH7"/>
<evidence type="ECO:0008006" key="3">
    <source>
        <dbReference type="Google" id="ProtNLM"/>
    </source>
</evidence>
<accession>X0TFH7</accession>
<organism evidence="2">
    <name type="scientific">marine sediment metagenome</name>
    <dbReference type="NCBI Taxonomy" id="412755"/>
    <lineage>
        <taxon>unclassified sequences</taxon>
        <taxon>metagenomes</taxon>
        <taxon>ecological metagenomes</taxon>
    </lineage>
</organism>
<evidence type="ECO:0000256" key="1">
    <source>
        <dbReference type="SAM" id="MobiDB-lite"/>
    </source>
</evidence>
<feature type="non-terminal residue" evidence="2">
    <location>
        <position position="186"/>
    </location>
</feature>